<evidence type="ECO:0000313" key="5">
    <source>
        <dbReference type="EMBL" id="MBK1837719.1"/>
    </source>
</evidence>
<evidence type="ECO:0000256" key="2">
    <source>
        <dbReference type="ARBA" id="ARBA00022630"/>
    </source>
</evidence>
<dbReference type="Gene3D" id="3.50.50.60">
    <property type="entry name" value="FAD/NAD(P)-binding domain"/>
    <property type="match status" value="2"/>
</dbReference>
<evidence type="ECO:0000256" key="3">
    <source>
        <dbReference type="ARBA" id="ARBA00023002"/>
    </source>
</evidence>
<name>A0ABS1F2S8_9PROT</name>
<dbReference type="InterPro" id="IPR023753">
    <property type="entry name" value="FAD/NAD-binding_dom"/>
</dbReference>
<keyword evidence="2" id="KW-0285">Flavoprotein</keyword>
<accession>A0ABS1F2S8</accession>
<dbReference type="PRINTS" id="PR00469">
    <property type="entry name" value="PNDRDTASEII"/>
</dbReference>
<feature type="domain" description="FAD/NAD(P)-binding" evidence="4">
    <location>
        <begin position="182"/>
        <end position="280"/>
    </location>
</feature>
<proteinExistence type="predicted"/>
<comment type="caution">
    <text evidence="5">The sequence shown here is derived from an EMBL/GenBank/DDBJ whole genome shotgun (WGS) entry which is preliminary data.</text>
</comment>
<dbReference type="EMBL" id="JAENHM010000030">
    <property type="protein sequence ID" value="MBK1837719.1"/>
    <property type="molecule type" value="Genomic_DNA"/>
</dbReference>
<keyword evidence="6" id="KW-1185">Reference proteome</keyword>
<dbReference type="RefSeq" id="WP_200192557.1">
    <property type="nucleotide sequence ID" value="NZ_JAENHM010000030.1"/>
</dbReference>
<dbReference type="Proteomes" id="UP000652760">
    <property type="component" value="Unassembled WGS sequence"/>
</dbReference>
<dbReference type="InterPro" id="IPR036188">
    <property type="entry name" value="FAD/NAD-bd_sf"/>
</dbReference>
<protein>
    <recommendedName>
        <fullName evidence="1">Thioredoxin reductase</fullName>
    </recommendedName>
</protein>
<keyword evidence="3" id="KW-0560">Oxidoreductase</keyword>
<dbReference type="InterPro" id="IPR050097">
    <property type="entry name" value="Ferredoxin-NADP_redctase_2"/>
</dbReference>
<evidence type="ECO:0000259" key="4">
    <source>
        <dbReference type="Pfam" id="PF07992"/>
    </source>
</evidence>
<gene>
    <name evidence="5" type="ORF">JHL17_09860</name>
</gene>
<organism evidence="5 6">
    <name type="scientific">Azospirillum endophyticum</name>
    <dbReference type="NCBI Taxonomy" id="2800326"/>
    <lineage>
        <taxon>Bacteria</taxon>
        <taxon>Pseudomonadati</taxon>
        <taxon>Pseudomonadota</taxon>
        <taxon>Alphaproteobacteria</taxon>
        <taxon>Rhodospirillales</taxon>
        <taxon>Azospirillaceae</taxon>
        <taxon>Azospirillum</taxon>
    </lineage>
</organism>
<feature type="domain" description="FAD/NAD(P)-binding" evidence="4">
    <location>
        <begin position="3"/>
        <end position="143"/>
    </location>
</feature>
<evidence type="ECO:0000256" key="1">
    <source>
        <dbReference type="ARBA" id="ARBA00018719"/>
    </source>
</evidence>
<sequence>MSYDAIIVGGSYAGIAAALQLARARRRVLVIDEGIRRNRFAQHSHGFLGQDGRPPGDIAAEARDQLMRYPTVTWETGRAEGAERTDKGFRVTDADGRVHAGRRLLLAVGVIDDLPAIPGLAERWGRSVFHCPYCHGYELMQGRIGVVAVSGQSMHHALMLPDWGPTTLLLNGAFEPDADQSAHLARRGVAVEAEHIAGIGGDPAEVALADGRTLSFAGLFVLPKSRVASPLAAQLGCLNEDGPLGAYIRTDATQETSVPGVFACGDAARAAGSVALAVGAGTIAGTALHRSLLFCDDEELFARP</sequence>
<dbReference type="Pfam" id="PF07992">
    <property type="entry name" value="Pyr_redox_2"/>
    <property type="match status" value="2"/>
</dbReference>
<dbReference type="PANTHER" id="PTHR48105">
    <property type="entry name" value="THIOREDOXIN REDUCTASE 1-RELATED-RELATED"/>
    <property type="match status" value="1"/>
</dbReference>
<evidence type="ECO:0000313" key="6">
    <source>
        <dbReference type="Proteomes" id="UP000652760"/>
    </source>
</evidence>
<dbReference type="SUPFAM" id="SSF51905">
    <property type="entry name" value="FAD/NAD(P)-binding domain"/>
    <property type="match status" value="1"/>
</dbReference>
<reference evidence="6" key="1">
    <citation type="submission" date="2021-01" db="EMBL/GenBank/DDBJ databases">
        <title>Genome public.</title>
        <authorList>
            <person name="Liu C."/>
            <person name="Sun Q."/>
        </authorList>
    </citation>
    <scope>NUCLEOTIDE SEQUENCE [LARGE SCALE GENOMIC DNA]</scope>
    <source>
        <strain evidence="6">YIM B02556</strain>
    </source>
</reference>
<dbReference type="PRINTS" id="PR00368">
    <property type="entry name" value="FADPNR"/>
</dbReference>